<evidence type="ECO:0000313" key="2">
    <source>
        <dbReference type="EMBL" id="ABF09426.1"/>
    </source>
</evidence>
<reference evidence="3" key="1">
    <citation type="journal article" date="2010" name="PLoS ONE">
        <title>The complete genome sequence of Cupriavidus metallidurans strain CH34, a master survivalist in harsh and anthropogenic environments.</title>
        <authorList>
            <person name="Janssen P.J."/>
            <person name="Van Houdt R."/>
            <person name="Moors H."/>
            <person name="Monsieurs P."/>
            <person name="Morin N."/>
            <person name="Michaux A."/>
            <person name="Benotmane M.A."/>
            <person name="Leys N."/>
            <person name="Vallaeys T."/>
            <person name="Lapidus A."/>
            <person name="Monchy S."/>
            <person name="Medigue C."/>
            <person name="Taghavi S."/>
            <person name="McCorkle S."/>
            <person name="Dunn J."/>
            <person name="van der Lelie D."/>
            <person name="Mergeay M."/>
        </authorList>
    </citation>
    <scope>NUCLEOTIDE SEQUENCE [LARGE SCALE GENOMIC DNA]</scope>
    <source>
        <strain evidence="3">ATCC 43123 / DSM 2839 / NBRC 102507 / CH34</strain>
    </source>
</reference>
<organism evidence="2 3">
    <name type="scientific">Cupriavidus metallidurans (strain ATCC 43123 / DSM 2839 / NBRC 102507 / CH34)</name>
    <name type="common">Ralstonia metallidurans</name>
    <dbReference type="NCBI Taxonomy" id="266264"/>
    <lineage>
        <taxon>Bacteria</taxon>
        <taxon>Pseudomonadati</taxon>
        <taxon>Pseudomonadota</taxon>
        <taxon>Betaproteobacteria</taxon>
        <taxon>Burkholderiales</taxon>
        <taxon>Burkholderiaceae</taxon>
        <taxon>Cupriavidus</taxon>
    </lineage>
</organism>
<name>Q1LKA0_CUPMC</name>
<dbReference type="eggNOG" id="ENOG5033JTP">
    <property type="taxonomic scope" value="Bacteria"/>
</dbReference>
<dbReference type="HOGENOM" id="CLU_860165_0_0_4"/>
<feature type="region of interest" description="Disordered" evidence="1">
    <location>
        <begin position="28"/>
        <end position="47"/>
    </location>
</feature>
<dbReference type="Proteomes" id="UP000002429">
    <property type="component" value="Chromosome"/>
</dbReference>
<proteinExistence type="predicted"/>
<sequence length="323" mass="33430">MDGAAADHQLPCSRIHRISCSRTAESNSVTTIPLTPPPAHQNSSTKVVGGTTSITFRAGGGATTTTTHGTVSASDLTPYGDDDWRSTAKNSFGNPASKITEDSVVVIDGMSAQVGTLVKAGVLVETTDGFELASKGTPQDDTEEETQVEPGAMPADVVDAVNSALGGMSDSTVQKAGSIGIAAAVGDMTIDDVVAGVALDTGMEPAEAAQRTQFVVDAYQGQADNFVVNHLGIPSGDLQNFYAFCRQPENKGALQTAVQQQVFGNSMAAFKPLVEAYMSNVAPSARALASRGFETKTAPNGEEMVRIQGTWMATKVAAKVGLI</sequence>
<dbReference type="KEGG" id="rme:Rmet_2549"/>
<protein>
    <submittedName>
        <fullName evidence="2">Uncharacterized protein</fullName>
    </submittedName>
</protein>
<accession>Q1LKA0</accession>
<keyword evidence="3" id="KW-1185">Reference proteome</keyword>
<evidence type="ECO:0000256" key="1">
    <source>
        <dbReference type="SAM" id="MobiDB-lite"/>
    </source>
</evidence>
<dbReference type="EMBL" id="CP000352">
    <property type="protein sequence ID" value="ABF09426.1"/>
    <property type="molecule type" value="Genomic_DNA"/>
</dbReference>
<evidence type="ECO:0000313" key="3">
    <source>
        <dbReference type="Proteomes" id="UP000002429"/>
    </source>
</evidence>
<gene>
    <name evidence="2" type="ordered locus">Rmet_2549</name>
</gene>
<dbReference type="AlphaFoldDB" id="Q1LKA0"/>
<dbReference type="STRING" id="266264.Rmet_2549"/>